<dbReference type="EMBL" id="JACHGF010000014">
    <property type="protein sequence ID" value="MBB5287085.1"/>
    <property type="molecule type" value="Genomic_DNA"/>
</dbReference>
<feature type="transmembrane region" description="Helical" evidence="1">
    <location>
        <begin position="52"/>
        <end position="68"/>
    </location>
</feature>
<reference evidence="2 3" key="1">
    <citation type="submission" date="2020-08" db="EMBL/GenBank/DDBJ databases">
        <title>Genomic Encyclopedia of Type Strains, Phase IV (KMG-IV): sequencing the most valuable type-strain genomes for metagenomic binning, comparative biology and taxonomic classification.</title>
        <authorList>
            <person name="Goeker M."/>
        </authorList>
    </citation>
    <scope>NUCLEOTIDE SEQUENCE [LARGE SCALE GENOMIC DNA]</scope>
    <source>
        <strain evidence="2 3">DSM 105074</strain>
    </source>
</reference>
<evidence type="ECO:0000313" key="3">
    <source>
        <dbReference type="Proteomes" id="UP000557307"/>
    </source>
</evidence>
<accession>A0A840TVZ0</accession>
<evidence type="ECO:0000313" key="2">
    <source>
        <dbReference type="EMBL" id="MBB5287085.1"/>
    </source>
</evidence>
<gene>
    <name evidence="2" type="ORF">HNQ92_005247</name>
</gene>
<proteinExistence type="predicted"/>
<dbReference type="AlphaFoldDB" id="A0A840TVZ0"/>
<comment type="caution">
    <text evidence="2">The sequence shown here is derived from an EMBL/GenBank/DDBJ whole genome shotgun (WGS) entry which is preliminary data.</text>
</comment>
<name>A0A840TVZ0_9BACT</name>
<sequence length="77" mass="8560">MRRILFLSALTLFSLLSVYFLICSIITFTNPAMAPSPAIILAQSGMMSHMNDFAFGFCSGVFLTLWVAKGSFRRSED</sequence>
<evidence type="ECO:0000256" key="1">
    <source>
        <dbReference type="SAM" id="Phobius"/>
    </source>
</evidence>
<keyword evidence="1" id="KW-0472">Membrane</keyword>
<protein>
    <submittedName>
        <fullName evidence="2">ABC-type Na+ efflux pump permease subunit</fullName>
    </submittedName>
</protein>
<dbReference type="Proteomes" id="UP000557307">
    <property type="component" value="Unassembled WGS sequence"/>
</dbReference>
<organism evidence="2 3">
    <name type="scientific">Rhabdobacter roseus</name>
    <dbReference type="NCBI Taxonomy" id="1655419"/>
    <lineage>
        <taxon>Bacteria</taxon>
        <taxon>Pseudomonadati</taxon>
        <taxon>Bacteroidota</taxon>
        <taxon>Cytophagia</taxon>
        <taxon>Cytophagales</taxon>
        <taxon>Cytophagaceae</taxon>
        <taxon>Rhabdobacter</taxon>
    </lineage>
</organism>
<keyword evidence="1" id="KW-0812">Transmembrane</keyword>
<keyword evidence="1" id="KW-1133">Transmembrane helix</keyword>
<keyword evidence="3" id="KW-1185">Reference proteome</keyword>